<proteinExistence type="predicted"/>
<feature type="non-terminal residue" evidence="1">
    <location>
        <position position="1"/>
    </location>
</feature>
<protein>
    <recommendedName>
        <fullName evidence="2">TonB-dependent receptor plug domain-containing protein</fullName>
    </recommendedName>
</protein>
<organism evidence="1">
    <name type="scientific">marine metagenome</name>
    <dbReference type="NCBI Taxonomy" id="408172"/>
    <lineage>
        <taxon>unclassified sequences</taxon>
        <taxon>metagenomes</taxon>
        <taxon>ecological metagenomes</taxon>
    </lineage>
</organism>
<dbReference type="EMBL" id="UINC01001102">
    <property type="protein sequence ID" value="SUZ70795.1"/>
    <property type="molecule type" value="Genomic_DNA"/>
</dbReference>
<dbReference type="AlphaFoldDB" id="A0A381PUT3"/>
<name>A0A381PUT3_9ZZZZ</name>
<evidence type="ECO:0008006" key="2">
    <source>
        <dbReference type="Google" id="ProtNLM"/>
    </source>
</evidence>
<evidence type="ECO:0000313" key="1">
    <source>
        <dbReference type="EMBL" id="SUZ70795.1"/>
    </source>
</evidence>
<sequence>VGGAEISQTEAATSTGGTSTLMVRAQFENYAGRTALEAVQQFNRRWLRVDRSGSGAYARVIVDGARGDQNLGGEFRELDRLRAVDVESMRFLAPNDANRKYGASYGGGMIEVTLVGR</sequence>
<accession>A0A381PUT3</accession>
<reference evidence="1" key="1">
    <citation type="submission" date="2018-05" db="EMBL/GenBank/DDBJ databases">
        <authorList>
            <person name="Lanie J.A."/>
            <person name="Ng W.-L."/>
            <person name="Kazmierczak K.M."/>
            <person name="Andrzejewski T.M."/>
            <person name="Davidsen T.M."/>
            <person name="Wayne K.J."/>
            <person name="Tettelin H."/>
            <person name="Glass J.I."/>
            <person name="Rusch D."/>
            <person name="Podicherti R."/>
            <person name="Tsui H.-C.T."/>
            <person name="Winkler M.E."/>
        </authorList>
    </citation>
    <scope>NUCLEOTIDE SEQUENCE</scope>
</reference>
<gene>
    <name evidence="1" type="ORF">METZ01_LOCUS23649</name>
</gene>